<comment type="caution">
    <text evidence="2">The sequence shown here is derived from an EMBL/GenBank/DDBJ whole genome shotgun (WGS) entry which is preliminary data.</text>
</comment>
<keyword evidence="3" id="KW-1185">Reference proteome</keyword>
<sequence>MFYGCVMSQHPLFRIISRFKREPSRTGSLIITFYGDAILPRGGSVWLGTLLAFLEMLEIDGSVVRTAMSRLAADGWLDREKVGLKRAGAFRVCCGACLQNRKSPKKKRRRTLHPELVEYVVAIDARSRGWGKDCGRIRSTLSGSIPAVRSRVPIIWMRRGFTCRWRQWRSLNS</sequence>
<evidence type="ECO:0000313" key="2">
    <source>
        <dbReference type="EMBL" id="KZD21083.1"/>
    </source>
</evidence>
<dbReference type="InterPro" id="IPR012906">
    <property type="entry name" value="PaaX-like_N"/>
</dbReference>
<name>A0A163XLV5_9BRAD</name>
<reference evidence="2 3" key="1">
    <citation type="submission" date="2016-03" db="EMBL/GenBank/DDBJ databases">
        <title>Microsymbionts genomes from the relict species Vavilovia formosa (Stev.) Fed.</title>
        <authorList>
            <person name="Kopat V."/>
            <person name="Chirak E."/>
            <person name="Kimeklis A."/>
            <person name="Andronov E."/>
        </authorList>
    </citation>
    <scope>NUCLEOTIDE SEQUENCE [LARGE SCALE GENOMIC DNA]</scope>
    <source>
        <strain evidence="2 3">Vaf07</strain>
    </source>
</reference>
<dbReference type="STRING" id="943830.A4A58_14945"/>
<dbReference type="AlphaFoldDB" id="A0A163XLV5"/>
<feature type="domain" description="Transcriptional repressor PaaX-like N-terminal" evidence="1">
    <location>
        <begin position="25"/>
        <end position="84"/>
    </location>
</feature>
<dbReference type="PANTHER" id="PTHR30319">
    <property type="entry name" value="PHENYLACETIC ACID REGULATOR-RELATED TRANSCRIPTIONAL REPRESSOR"/>
    <property type="match status" value="1"/>
</dbReference>
<organism evidence="2 3">
    <name type="scientific">Tardiphaga robiniae</name>
    <dbReference type="NCBI Taxonomy" id="943830"/>
    <lineage>
        <taxon>Bacteria</taxon>
        <taxon>Pseudomonadati</taxon>
        <taxon>Pseudomonadota</taxon>
        <taxon>Alphaproteobacteria</taxon>
        <taxon>Hyphomicrobiales</taxon>
        <taxon>Nitrobacteraceae</taxon>
        <taxon>Tardiphaga</taxon>
    </lineage>
</organism>
<dbReference type="GO" id="GO:0006351">
    <property type="term" value="P:DNA-templated transcription"/>
    <property type="evidence" value="ECO:0007669"/>
    <property type="project" value="TreeGrafter"/>
</dbReference>
<evidence type="ECO:0000259" key="1">
    <source>
        <dbReference type="Pfam" id="PF07848"/>
    </source>
</evidence>
<protein>
    <recommendedName>
        <fullName evidence="1">Transcriptional repressor PaaX-like N-terminal domain-containing protein</fullName>
    </recommendedName>
</protein>
<gene>
    <name evidence="2" type="ORF">A4A58_14945</name>
</gene>
<evidence type="ECO:0000313" key="3">
    <source>
        <dbReference type="Proteomes" id="UP000076574"/>
    </source>
</evidence>
<dbReference type="EMBL" id="LVYV01000053">
    <property type="protein sequence ID" value="KZD21083.1"/>
    <property type="molecule type" value="Genomic_DNA"/>
</dbReference>
<dbReference type="Pfam" id="PF07848">
    <property type="entry name" value="PaaX"/>
    <property type="match status" value="1"/>
</dbReference>
<dbReference type="Gene3D" id="1.10.10.10">
    <property type="entry name" value="Winged helix-like DNA-binding domain superfamily/Winged helix DNA-binding domain"/>
    <property type="match status" value="1"/>
</dbReference>
<dbReference type="Proteomes" id="UP000076574">
    <property type="component" value="Unassembled WGS sequence"/>
</dbReference>
<accession>A0A163XLV5</accession>
<dbReference type="InterPro" id="IPR036388">
    <property type="entry name" value="WH-like_DNA-bd_sf"/>
</dbReference>
<proteinExistence type="predicted"/>
<dbReference type="PANTHER" id="PTHR30319:SF1">
    <property type="entry name" value="TRANSCRIPTIONAL REPRESSOR PAAX"/>
    <property type="match status" value="1"/>
</dbReference>